<name>A0A2R6P5F1_ACTCC</name>
<feature type="region of interest" description="Disordered" evidence="1">
    <location>
        <begin position="220"/>
        <end position="249"/>
    </location>
</feature>
<dbReference type="Proteomes" id="UP000241394">
    <property type="component" value="Chromosome LG29"/>
</dbReference>
<reference evidence="2 3" key="1">
    <citation type="submission" date="2017-07" db="EMBL/GenBank/DDBJ databases">
        <title>An improved, manually edited Actinidia chinensis var. chinensis (kiwifruit) genome highlights the challenges associated with draft genomes and gene prediction in plants.</title>
        <authorList>
            <person name="Pilkington S."/>
            <person name="Crowhurst R."/>
            <person name="Hilario E."/>
            <person name="Nardozza S."/>
            <person name="Fraser L."/>
            <person name="Peng Y."/>
            <person name="Gunaseelan K."/>
            <person name="Simpson R."/>
            <person name="Tahir J."/>
            <person name="Deroles S."/>
            <person name="Templeton K."/>
            <person name="Luo Z."/>
            <person name="Davy M."/>
            <person name="Cheng C."/>
            <person name="Mcneilage M."/>
            <person name="Scaglione D."/>
            <person name="Liu Y."/>
            <person name="Zhang Q."/>
            <person name="Datson P."/>
            <person name="De Silva N."/>
            <person name="Gardiner S."/>
            <person name="Bassett H."/>
            <person name="Chagne D."/>
            <person name="Mccallum J."/>
            <person name="Dzierzon H."/>
            <person name="Deng C."/>
            <person name="Wang Y.-Y."/>
            <person name="Barron N."/>
            <person name="Manako K."/>
            <person name="Bowen J."/>
            <person name="Foster T."/>
            <person name="Erridge Z."/>
            <person name="Tiffin H."/>
            <person name="Waite C."/>
            <person name="Davies K."/>
            <person name="Grierson E."/>
            <person name="Laing W."/>
            <person name="Kirk R."/>
            <person name="Chen X."/>
            <person name="Wood M."/>
            <person name="Montefiori M."/>
            <person name="Brummell D."/>
            <person name="Schwinn K."/>
            <person name="Catanach A."/>
            <person name="Fullerton C."/>
            <person name="Li D."/>
            <person name="Meiyalaghan S."/>
            <person name="Nieuwenhuizen N."/>
            <person name="Read N."/>
            <person name="Prakash R."/>
            <person name="Hunter D."/>
            <person name="Zhang H."/>
            <person name="Mckenzie M."/>
            <person name="Knabel M."/>
            <person name="Harris A."/>
            <person name="Allan A."/>
            <person name="Chen A."/>
            <person name="Janssen B."/>
            <person name="Plunkett B."/>
            <person name="Dwamena C."/>
            <person name="Voogd C."/>
            <person name="Leif D."/>
            <person name="Lafferty D."/>
            <person name="Souleyre E."/>
            <person name="Varkonyi-Gasic E."/>
            <person name="Gambi F."/>
            <person name="Hanley J."/>
            <person name="Yao J.-L."/>
            <person name="Cheung J."/>
            <person name="David K."/>
            <person name="Warren B."/>
            <person name="Marsh K."/>
            <person name="Snowden K."/>
            <person name="Lin-Wang K."/>
            <person name="Brian L."/>
            <person name="Martinez-Sanchez M."/>
            <person name="Wang M."/>
            <person name="Ileperuma N."/>
            <person name="Macnee N."/>
            <person name="Campin R."/>
            <person name="Mcatee P."/>
            <person name="Drummond R."/>
            <person name="Espley R."/>
            <person name="Ireland H."/>
            <person name="Wu R."/>
            <person name="Atkinson R."/>
            <person name="Karunairetnam S."/>
            <person name="Bulley S."/>
            <person name="Chunkath S."/>
            <person name="Hanley Z."/>
            <person name="Storey R."/>
            <person name="Thrimawithana A."/>
            <person name="Thomson S."/>
            <person name="David C."/>
            <person name="Testolin R."/>
        </authorList>
    </citation>
    <scope>NUCLEOTIDE SEQUENCE [LARGE SCALE GENOMIC DNA]</scope>
    <source>
        <strain evidence="3">cv. Red5</strain>
        <tissue evidence="2">Young leaf</tissue>
    </source>
</reference>
<dbReference type="EMBL" id="NKQK01000029">
    <property type="protein sequence ID" value="PSR85339.1"/>
    <property type="molecule type" value="Genomic_DNA"/>
</dbReference>
<dbReference type="InParanoid" id="A0A2R6P5F1"/>
<feature type="compositionally biased region" description="Basic residues" evidence="1">
    <location>
        <begin position="229"/>
        <end position="241"/>
    </location>
</feature>
<evidence type="ECO:0000313" key="2">
    <source>
        <dbReference type="EMBL" id="PSR85339.1"/>
    </source>
</evidence>
<dbReference type="Gramene" id="PSR85339">
    <property type="protein sequence ID" value="PSR85339"/>
    <property type="gene ID" value="CEY00_Acc33329"/>
</dbReference>
<sequence length="450" mass="50498">MEINITNVPRARIVDIWFVRECEIHSSKVGSLWKSKTDIGRTVMTKLWYNYRVGLVYLIDTLQLQFQFSKIMICISLLLYKDALLCLQLAILQKFLRMNQLNPGNKSDAPPNIPVKRKRGRPRKDENLNRRVVPRMPPGLEGINGNQSRQLDAIEDGNDGIVGQAVTGVVEATFDAGCLLAVRIGNSNTSLRGIVFKPEHYVPVSAENDVAPHVQMIRRNETPLPVKNQTRKHARNPRSKRRNEQNDNLRMVETTRLLNGPPPANAFVPYCAVPLVGSRGTVVPVVLQPVNFSNRFVPTYQVPPVLPQSSHIAAPKHLLVQTVASQVPPPSQPQMGNQNDPSHQGEEVNYSVNSQSSKTHIELMEDSGRSEPLVIEPLQVLRSHIHSQSEPVPKPLENKRIGRMTELLQALQENAREEQMRRAENVATRNNLGDEETVHSDTQARVFTSG</sequence>
<keyword evidence="3" id="KW-1185">Reference proteome</keyword>
<evidence type="ECO:0000313" key="3">
    <source>
        <dbReference type="Proteomes" id="UP000241394"/>
    </source>
</evidence>
<comment type="caution">
    <text evidence="2">The sequence shown here is derived from an EMBL/GenBank/DDBJ whole genome shotgun (WGS) entry which is preliminary data.</text>
</comment>
<accession>A0A2R6P5F1</accession>
<reference evidence="3" key="2">
    <citation type="journal article" date="2018" name="BMC Genomics">
        <title>A manually annotated Actinidia chinensis var. chinensis (kiwifruit) genome highlights the challenges associated with draft genomes and gene prediction in plants.</title>
        <authorList>
            <person name="Pilkington S.M."/>
            <person name="Crowhurst R."/>
            <person name="Hilario E."/>
            <person name="Nardozza S."/>
            <person name="Fraser L."/>
            <person name="Peng Y."/>
            <person name="Gunaseelan K."/>
            <person name="Simpson R."/>
            <person name="Tahir J."/>
            <person name="Deroles S.C."/>
            <person name="Templeton K."/>
            <person name="Luo Z."/>
            <person name="Davy M."/>
            <person name="Cheng C."/>
            <person name="McNeilage M."/>
            <person name="Scaglione D."/>
            <person name="Liu Y."/>
            <person name="Zhang Q."/>
            <person name="Datson P."/>
            <person name="De Silva N."/>
            <person name="Gardiner S.E."/>
            <person name="Bassett H."/>
            <person name="Chagne D."/>
            <person name="McCallum J."/>
            <person name="Dzierzon H."/>
            <person name="Deng C."/>
            <person name="Wang Y.Y."/>
            <person name="Barron L."/>
            <person name="Manako K."/>
            <person name="Bowen J."/>
            <person name="Foster T.M."/>
            <person name="Erridge Z.A."/>
            <person name="Tiffin H."/>
            <person name="Waite C.N."/>
            <person name="Davies K.M."/>
            <person name="Grierson E.P."/>
            <person name="Laing W.A."/>
            <person name="Kirk R."/>
            <person name="Chen X."/>
            <person name="Wood M."/>
            <person name="Montefiori M."/>
            <person name="Brummell D.A."/>
            <person name="Schwinn K.E."/>
            <person name="Catanach A."/>
            <person name="Fullerton C."/>
            <person name="Li D."/>
            <person name="Meiyalaghan S."/>
            <person name="Nieuwenhuizen N."/>
            <person name="Read N."/>
            <person name="Prakash R."/>
            <person name="Hunter D."/>
            <person name="Zhang H."/>
            <person name="McKenzie M."/>
            <person name="Knabel M."/>
            <person name="Harris A."/>
            <person name="Allan A.C."/>
            <person name="Gleave A."/>
            <person name="Chen A."/>
            <person name="Janssen B.J."/>
            <person name="Plunkett B."/>
            <person name="Ampomah-Dwamena C."/>
            <person name="Voogd C."/>
            <person name="Leif D."/>
            <person name="Lafferty D."/>
            <person name="Souleyre E.J.F."/>
            <person name="Varkonyi-Gasic E."/>
            <person name="Gambi F."/>
            <person name="Hanley J."/>
            <person name="Yao J.L."/>
            <person name="Cheung J."/>
            <person name="David K.M."/>
            <person name="Warren B."/>
            <person name="Marsh K."/>
            <person name="Snowden K.C."/>
            <person name="Lin-Wang K."/>
            <person name="Brian L."/>
            <person name="Martinez-Sanchez M."/>
            <person name="Wang M."/>
            <person name="Ileperuma N."/>
            <person name="Macnee N."/>
            <person name="Campin R."/>
            <person name="McAtee P."/>
            <person name="Drummond R.S.M."/>
            <person name="Espley R.V."/>
            <person name="Ireland H.S."/>
            <person name="Wu R."/>
            <person name="Atkinson R.G."/>
            <person name="Karunairetnam S."/>
            <person name="Bulley S."/>
            <person name="Chunkath S."/>
            <person name="Hanley Z."/>
            <person name="Storey R."/>
            <person name="Thrimawithana A.H."/>
            <person name="Thomson S."/>
            <person name="David C."/>
            <person name="Testolin R."/>
            <person name="Huang H."/>
            <person name="Hellens R.P."/>
            <person name="Schaffer R.J."/>
        </authorList>
    </citation>
    <scope>NUCLEOTIDE SEQUENCE [LARGE SCALE GENOMIC DNA]</scope>
    <source>
        <strain evidence="3">cv. Red5</strain>
    </source>
</reference>
<dbReference type="OMA" id="NNEASHE"/>
<dbReference type="PANTHER" id="PTHR34682">
    <property type="entry name" value="AT HOOK MOTIF-CONTAINING PROTEIN"/>
    <property type="match status" value="1"/>
</dbReference>
<organism evidence="2 3">
    <name type="scientific">Actinidia chinensis var. chinensis</name>
    <name type="common">Chinese soft-hair kiwi</name>
    <dbReference type="NCBI Taxonomy" id="1590841"/>
    <lineage>
        <taxon>Eukaryota</taxon>
        <taxon>Viridiplantae</taxon>
        <taxon>Streptophyta</taxon>
        <taxon>Embryophyta</taxon>
        <taxon>Tracheophyta</taxon>
        <taxon>Spermatophyta</taxon>
        <taxon>Magnoliopsida</taxon>
        <taxon>eudicotyledons</taxon>
        <taxon>Gunneridae</taxon>
        <taxon>Pentapetalae</taxon>
        <taxon>asterids</taxon>
        <taxon>Ericales</taxon>
        <taxon>Actinidiaceae</taxon>
        <taxon>Actinidia</taxon>
    </lineage>
</organism>
<proteinExistence type="predicted"/>
<evidence type="ECO:0000256" key="1">
    <source>
        <dbReference type="SAM" id="MobiDB-lite"/>
    </source>
</evidence>
<dbReference type="FunCoup" id="A0A2R6P5F1">
    <property type="interactions" value="30"/>
</dbReference>
<protein>
    <submittedName>
        <fullName evidence="2">Hepatocyte nuclear factor 1-alpha like</fullName>
    </submittedName>
</protein>
<dbReference type="STRING" id="1590841.A0A2R6P5F1"/>
<feature type="compositionally biased region" description="Polar residues" evidence="1">
    <location>
        <begin position="440"/>
        <end position="450"/>
    </location>
</feature>
<feature type="region of interest" description="Disordered" evidence="1">
    <location>
        <begin position="326"/>
        <end position="355"/>
    </location>
</feature>
<dbReference type="OrthoDB" id="1910926at2759"/>
<dbReference type="InterPro" id="IPR045881">
    <property type="entry name" value="MNM1-like"/>
</dbReference>
<dbReference type="PANTHER" id="PTHR34682:SF1">
    <property type="entry name" value="PROTEIN METABOLIC NETWORK MODULATOR 1"/>
    <property type="match status" value="1"/>
</dbReference>
<feature type="region of interest" description="Disordered" evidence="1">
    <location>
        <begin position="106"/>
        <end position="126"/>
    </location>
</feature>
<dbReference type="AlphaFoldDB" id="A0A2R6P5F1"/>
<feature type="region of interest" description="Disordered" evidence="1">
    <location>
        <begin position="427"/>
        <end position="450"/>
    </location>
</feature>
<gene>
    <name evidence="2" type="ORF">CEY00_Acc33329</name>
</gene>